<evidence type="ECO:0000256" key="1">
    <source>
        <dbReference type="SAM" id="MobiDB-lite"/>
    </source>
</evidence>
<dbReference type="EMBL" id="QFPW01000002">
    <property type="protein sequence ID" value="PZQ51393.1"/>
    <property type="molecule type" value="Genomic_DNA"/>
</dbReference>
<protein>
    <submittedName>
        <fullName evidence="2">Uncharacterized protein</fullName>
    </submittedName>
</protein>
<name>A0A2W5Q9H9_RHOSU</name>
<proteinExistence type="predicted"/>
<feature type="region of interest" description="Disordered" evidence="1">
    <location>
        <begin position="1"/>
        <end position="50"/>
    </location>
</feature>
<feature type="compositionally biased region" description="Basic and acidic residues" evidence="1">
    <location>
        <begin position="30"/>
        <end position="41"/>
    </location>
</feature>
<dbReference type="AlphaFoldDB" id="A0A2W5Q9H9"/>
<gene>
    <name evidence="2" type="ORF">DI556_04280</name>
</gene>
<sequence>MSLADSNAERSETRNARRAGGYESQWSQLAERENLTDHEGRSAGSFEDGGKGVVRFGVMAGADGKAVVAFQDVGDTKNFKSFTVNGQKIDIPEPRKNGSILRVVIDFGRAGWHKVVAATRIDSSRPGRQDGFSVCRS</sequence>
<organism evidence="2 3">
    <name type="scientific">Rhodovulum sulfidophilum</name>
    <name type="common">Rhodobacter sulfidophilus</name>
    <dbReference type="NCBI Taxonomy" id="35806"/>
    <lineage>
        <taxon>Bacteria</taxon>
        <taxon>Pseudomonadati</taxon>
        <taxon>Pseudomonadota</taxon>
        <taxon>Alphaproteobacteria</taxon>
        <taxon>Rhodobacterales</taxon>
        <taxon>Paracoccaceae</taxon>
        <taxon>Rhodovulum</taxon>
    </lineage>
</organism>
<evidence type="ECO:0000313" key="2">
    <source>
        <dbReference type="EMBL" id="PZQ51393.1"/>
    </source>
</evidence>
<dbReference type="Proteomes" id="UP000249185">
    <property type="component" value="Unassembled WGS sequence"/>
</dbReference>
<reference evidence="2 3" key="1">
    <citation type="submission" date="2017-08" db="EMBL/GenBank/DDBJ databases">
        <title>Infants hospitalized years apart are colonized by the same room-sourced microbial strains.</title>
        <authorList>
            <person name="Brooks B."/>
            <person name="Olm M.R."/>
            <person name="Firek B.A."/>
            <person name="Baker R."/>
            <person name="Thomas B.C."/>
            <person name="Morowitz M.J."/>
            <person name="Banfield J.F."/>
        </authorList>
    </citation>
    <scope>NUCLEOTIDE SEQUENCE [LARGE SCALE GENOMIC DNA]</scope>
    <source>
        <strain evidence="2">S2_005_002_R2_34</strain>
    </source>
</reference>
<comment type="caution">
    <text evidence="2">The sequence shown here is derived from an EMBL/GenBank/DDBJ whole genome shotgun (WGS) entry which is preliminary data.</text>
</comment>
<accession>A0A2W5Q9H9</accession>
<evidence type="ECO:0000313" key="3">
    <source>
        <dbReference type="Proteomes" id="UP000249185"/>
    </source>
</evidence>